<dbReference type="GeneID" id="110696227"/>
<dbReference type="GO" id="GO:0004864">
    <property type="term" value="F:protein phosphatase inhibitor activity"/>
    <property type="evidence" value="ECO:0007669"/>
    <property type="project" value="UniProtKB-ARBA"/>
</dbReference>
<reference evidence="1" key="2">
    <citation type="submission" date="2021-03" db="UniProtKB">
        <authorList>
            <consortium name="EnsemblPlants"/>
        </authorList>
    </citation>
    <scope>IDENTIFICATION</scope>
</reference>
<dbReference type="Pfam" id="PF10604">
    <property type="entry name" value="Polyketide_cyc2"/>
    <property type="match status" value="1"/>
</dbReference>
<dbReference type="RefSeq" id="XP_021729197.1">
    <property type="nucleotide sequence ID" value="XM_021873505.1"/>
</dbReference>
<dbReference type="SUPFAM" id="SSF55961">
    <property type="entry name" value="Bet v1-like"/>
    <property type="match status" value="1"/>
</dbReference>
<name>A0A803N867_CHEQI</name>
<dbReference type="CDD" id="cd07821">
    <property type="entry name" value="PYR_PYL_RCAR_like"/>
    <property type="match status" value="1"/>
</dbReference>
<dbReference type="AlphaFoldDB" id="A0A803N867"/>
<dbReference type="InterPro" id="IPR053249">
    <property type="entry name" value="LFS"/>
</dbReference>
<dbReference type="OrthoDB" id="1929286at2759"/>
<keyword evidence="2" id="KW-1185">Reference proteome</keyword>
<evidence type="ECO:0000313" key="1">
    <source>
        <dbReference type="EnsemblPlants" id="AUR62041971-RA:cds"/>
    </source>
</evidence>
<dbReference type="EnsemblPlants" id="AUR62041971-RA">
    <property type="protein sequence ID" value="AUR62041971-RA:cds"/>
    <property type="gene ID" value="AUR62041971"/>
</dbReference>
<dbReference type="PANTHER" id="PTHR33789">
    <property type="entry name" value="LACHRYMATORY-FACTOR SYNTHASE"/>
    <property type="match status" value="1"/>
</dbReference>
<proteinExistence type="predicted"/>
<dbReference type="KEGG" id="cqi:110696227"/>
<gene>
    <name evidence="1" type="primary">LOC110696227</name>
</gene>
<dbReference type="InterPro" id="IPR023393">
    <property type="entry name" value="START-like_dom_sf"/>
</dbReference>
<sequence>MGDQVQESAKWEGETIVELKLTPQQVWPLIADFCSLDKWFTHIEKCYLVEGELGEPGMVRCCESSKFGGDGVARFAKERLISIDPSQMCLSYEILDNNAGFKSYVSTKRLFPSDGSDGDDDDDDGRSGCKFVWTFEADPVEGFTLEGLCEIFKAIAHGMVIKMEEAYSQCEAN</sequence>
<dbReference type="PANTHER" id="PTHR33789:SF11">
    <property type="entry name" value="OS05G0202300 PROTEIN"/>
    <property type="match status" value="1"/>
</dbReference>
<dbReference type="Proteomes" id="UP000596660">
    <property type="component" value="Unplaced"/>
</dbReference>
<dbReference type="Gramene" id="AUR62041971-RA">
    <property type="protein sequence ID" value="AUR62041971-RA:cds"/>
    <property type="gene ID" value="AUR62041971"/>
</dbReference>
<organism evidence="1 2">
    <name type="scientific">Chenopodium quinoa</name>
    <name type="common">Quinoa</name>
    <dbReference type="NCBI Taxonomy" id="63459"/>
    <lineage>
        <taxon>Eukaryota</taxon>
        <taxon>Viridiplantae</taxon>
        <taxon>Streptophyta</taxon>
        <taxon>Embryophyta</taxon>
        <taxon>Tracheophyta</taxon>
        <taxon>Spermatophyta</taxon>
        <taxon>Magnoliopsida</taxon>
        <taxon>eudicotyledons</taxon>
        <taxon>Gunneridae</taxon>
        <taxon>Pentapetalae</taxon>
        <taxon>Caryophyllales</taxon>
        <taxon>Chenopodiaceae</taxon>
        <taxon>Chenopodioideae</taxon>
        <taxon>Atripliceae</taxon>
        <taxon>Chenopodium</taxon>
    </lineage>
</organism>
<dbReference type="InterPro" id="IPR019587">
    <property type="entry name" value="Polyketide_cyclase/dehydratase"/>
</dbReference>
<evidence type="ECO:0000313" key="2">
    <source>
        <dbReference type="Proteomes" id="UP000596660"/>
    </source>
</evidence>
<evidence type="ECO:0008006" key="3">
    <source>
        <dbReference type="Google" id="ProtNLM"/>
    </source>
</evidence>
<dbReference type="SMR" id="A0A803N867"/>
<dbReference type="Gene3D" id="3.30.530.20">
    <property type="match status" value="1"/>
</dbReference>
<reference evidence="1" key="1">
    <citation type="journal article" date="2017" name="Nature">
        <title>The genome of Chenopodium quinoa.</title>
        <authorList>
            <person name="Jarvis D.E."/>
            <person name="Ho Y.S."/>
            <person name="Lightfoot D.J."/>
            <person name="Schmoeckel S.M."/>
            <person name="Li B."/>
            <person name="Borm T.J.A."/>
            <person name="Ohyanagi H."/>
            <person name="Mineta K."/>
            <person name="Michell C.T."/>
            <person name="Saber N."/>
            <person name="Kharbatia N.M."/>
            <person name="Rupper R.R."/>
            <person name="Sharp A.R."/>
            <person name="Dally N."/>
            <person name="Boughton B.A."/>
            <person name="Woo Y.H."/>
            <person name="Gao G."/>
            <person name="Schijlen E.G.W.M."/>
            <person name="Guo X."/>
            <person name="Momin A.A."/>
            <person name="Negrao S."/>
            <person name="Al-Babili S."/>
            <person name="Gehring C."/>
            <person name="Roessner U."/>
            <person name="Jung C."/>
            <person name="Murphy K."/>
            <person name="Arold S.T."/>
            <person name="Gojobori T."/>
            <person name="van der Linden C.G."/>
            <person name="van Loo E.N."/>
            <person name="Jellen E.N."/>
            <person name="Maughan P.J."/>
            <person name="Tester M."/>
        </authorList>
    </citation>
    <scope>NUCLEOTIDE SEQUENCE [LARGE SCALE GENOMIC DNA]</scope>
    <source>
        <strain evidence="1">cv. PI 614886</strain>
    </source>
</reference>
<accession>A0A803N867</accession>
<protein>
    <recommendedName>
        <fullName evidence="3">Lachrymatory factor synthase</fullName>
    </recommendedName>
</protein>